<proteinExistence type="predicted"/>
<evidence type="ECO:0000259" key="4">
    <source>
        <dbReference type="PROSITE" id="PS50102"/>
    </source>
</evidence>
<evidence type="ECO:0000313" key="6">
    <source>
        <dbReference type="Proteomes" id="UP000757232"/>
    </source>
</evidence>
<dbReference type="PROSITE" id="PS50102">
    <property type="entry name" value="RRM"/>
    <property type="match status" value="2"/>
</dbReference>
<reference evidence="5" key="1">
    <citation type="submission" date="2016-06" db="EMBL/GenBank/DDBJ databases">
        <title>Draft Genome sequence of the fungus Inonotus baumii.</title>
        <authorList>
            <person name="Zhu H."/>
            <person name="Lin W."/>
        </authorList>
    </citation>
    <scope>NUCLEOTIDE SEQUENCE</scope>
    <source>
        <strain evidence="5">821</strain>
    </source>
</reference>
<dbReference type="CDD" id="cd12339">
    <property type="entry name" value="RRM2_SRSF1_4_like"/>
    <property type="match status" value="1"/>
</dbReference>
<feature type="compositionally biased region" description="Basic and acidic residues" evidence="3">
    <location>
        <begin position="165"/>
        <end position="200"/>
    </location>
</feature>
<protein>
    <submittedName>
        <fullName evidence="5">RNA-binding domain-containing protein</fullName>
    </submittedName>
</protein>
<organism evidence="5 6">
    <name type="scientific">Sanghuangporus baumii</name>
    <name type="common">Phellinus baumii</name>
    <dbReference type="NCBI Taxonomy" id="108892"/>
    <lineage>
        <taxon>Eukaryota</taxon>
        <taxon>Fungi</taxon>
        <taxon>Dikarya</taxon>
        <taxon>Basidiomycota</taxon>
        <taxon>Agaricomycotina</taxon>
        <taxon>Agaricomycetes</taxon>
        <taxon>Hymenochaetales</taxon>
        <taxon>Hymenochaetaceae</taxon>
        <taxon>Sanghuangporus</taxon>
    </lineage>
</organism>
<dbReference type="Pfam" id="PF00076">
    <property type="entry name" value="RRM_1"/>
    <property type="match status" value="2"/>
</dbReference>
<dbReference type="PANTHER" id="PTHR23003:SF51">
    <property type="entry name" value="SERINE-ARGININE PROTEIN 55"/>
    <property type="match status" value="1"/>
</dbReference>
<feature type="region of interest" description="Disordered" evidence="3">
    <location>
        <begin position="163"/>
        <end position="267"/>
    </location>
</feature>
<dbReference type="SUPFAM" id="SSF54928">
    <property type="entry name" value="RNA-binding domain, RBD"/>
    <property type="match status" value="1"/>
</dbReference>
<dbReference type="PANTHER" id="PTHR23003">
    <property type="entry name" value="RNA RECOGNITION MOTIF RRM DOMAIN CONTAINING PROTEIN"/>
    <property type="match status" value="1"/>
</dbReference>
<evidence type="ECO:0000256" key="3">
    <source>
        <dbReference type="SAM" id="MobiDB-lite"/>
    </source>
</evidence>
<dbReference type="GO" id="GO:0005634">
    <property type="term" value="C:nucleus"/>
    <property type="evidence" value="ECO:0007669"/>
    <property type="project" value="TreeGrafter"/>
</dbReference>
<dbReference type="OrthoDB" id="1099063at2759"/>
<comment type="caution">
    <text evidence="5">The sequence shown here is derived from an EMBL/GenBank/DDBJ whole genome shotgun (WGS) entry which is preliminary data.</text>
</comment>
<evidence type="ECO:0000256" key="1">
    <source>
        <dbReference type="ARBA" id="ARBA00022884"/>
    </source>
</evidence>
<dbReference type="EMBL" id="LNZH02000185">
    <property type="protein sequence ID" value="OCB88022.1"/>
    <property type="molecule type" value="Genomic_DNA"/>
</dbReference>
<dbReference type="InterPro" id="IPR012677">
    <property type="entry name" value="Nucleotide-bd_a/b_plait_sf"/>
</dbReference>
<dbReference type="InterPro" id="IPR035979">
    <property type="entry name" value="RBD_domain_sf"/>
</dbReference>
<dbReference type="GO" id="GO:0003729">
    <property type="term" value="F:mRNA binding"/>
    <property type="evidence" value="ECO:0007669"/>
    <property type="project" value="TreeGrafter"/>
</dbReference>
<evidence type="ECO:0000313" key="5">
    <source>
        <dbReference type="EMBL" id="OCB88022.1"/>
    </source>
</evidence>
<dbReference type="InterPro" id="IPR050374">
    <property type="entry name" value="RRT5_SRSF_SR"/>
</dbReference>
<dbReference type="Gene3D" id="3.30.70.330">
    <property type="match status" value="2"/>
</dbReference>
<dbReference type="Proteomes" id="UP000757232">
    <property type="component" value="Unassembled WGS sequence"/>
</dbReference>
<dbReference type="SMART" id="SM00360">
    <property type="entry name" value="RRM"/>
    <property type="match status" value="2"/>
</dbReference>
<evidence type="ECO:0000256" key="2">
    <source>
        <dbReference type="PROSITE-ProRule" id="PRU00176"/>
    </source>
</evidence>
<name>A0A9Q5N4I5_SANBA</name>
<keyword evidence="1 2" id="KW-0694">RNA-binding</keyword>
<dbReference type="GO" id="GO:0005737">
    <property type="term" value="C:cytoplasm"/>
    <property type="evidence" value="ECO:0007669"/>
    <property type="project" value="TreeGrafter"/>
</dbReference>
<feature type="domain" description="RRM" evidence="4">
    <location>
        <begin position="96"/>
        <end position="169"/>
    </location>
</feature>
<accession>A0A9Q5N4I5</accession>
<dbReference type="AlphaFoldDB" id="A0A9Q5N4I5"/>
<feature type="compositionally biased region" description="Basic and acidic residues" evidence="3">
    <location>
        <begin position="210"/>
        <end position="257"/>
    </location>
</feature>
<sequence length="267" mass="31610">MARRLYLGKIPSDTRTEDVEKYFDGFGHLVDVRVMSGFGFVEFESTRDADDALRALQGKPFLGKDIIIEFAKENRGNRRPDYEERSFAPRRRPAGIRVLVDNVGKETSWQDLKDFGREAGSVSFADIDRYVPGRGILEYLTRDDADRAVEKLDGHDLRGQPVRVTLDEERADPDNFRRDERGYKDRNDRYREDRYKDERPRHGRSRSPPPRRDDRPRSPPVRREFDDRRATRDVPYERRRDDRRRDDRESRYEDRPGRSNGDAGWSR</sequence>
<keyword evidence="6" id="KW-1185">Reference proteome</keyword>
<dbReference type="InterPro" id="IPR000504">
    <property type="entry name" value="RRM_dom"/>
</dbReference>
<gene>
    <name evidence="5" type="ORF">A7U60_g4807</name>
</gene>
<feature type="domain" description="RRM" evidence="4">
    <location>
        <begin position="3"/>
        <end position="73"/>
    </location>
</feature>